<keyword evidence="3" id="KW-1185">Reference proteome</keyword>
<accession>A0A0M6YC60</accession>
<dbReference type="AlphaFoldDB" id="A0A0M6YC60"/>
<proteinExistence type="predicted"/>
<protein>
    <submittedName>
        <fullName evidence="2">Uncharacterized protein</fullName>
    </submittedName>
</protein>
<organism evidence="2 3">
    <name type="scientific">Roseibium aggregatum</name>
    <dbReference type="NCBI Taxonomy" id="187304"/>
    <lineage>
        <taxon>Bacteria</taxon>
        <taxon>Pseudomonadati</taxon>
        <taxon>Pseudomonadota</taxon>
        <taxon>Alphaproteobacteria</taxon>
        <taxon>Hyphomicrobiales</taxon>
        <taxon>Stappiaceae</taxon>
        <taxon>Roseibium</taxon>
    </lineage>
</organism>
<dbReference type="EMBL" id="CXST01000006">
    <property type="protein sequence ID" value="CTQ47294.1"/>
    <property type="molecule type" value="Genomic_DNA"/>
</dbReference>
<gene>
    <name evidence="2" type="ORF">LAL4801_05756</name>
</gene>
<evidence type="ECO:0000256" key="1">
    <source>
        <dbReference type="SAM" id="MobiDB-lite"/>
    </source>
</evidence>
<dbReference type="Proteomes" id="UP000048926">
    <property type="component" value="Unassembled WGS sequence"/>
</dbReference>
<name>A0A0M6YC60_9HYPH</name>
<dbReference type="RefSeq" id="WP_055661334.1">
    <property type="nucleotide sequence ID" value="NZ_CXST01000006.1"/>
</dbReference>
<feature type="region of interest" description="Disordered" evidence="1">
    <location>
        <begin position="117"/>
        <end position="157"/>
    </location>
</feature>
<sequence>MTITDTSTVIPTIEEKLTQALTANFVVHDRGETHLDMFAHCFEDEISSLQICEFNESDIGLGVEVCLSDDGEISISTRLRESRDEWNLEEHEITPVLKAIERLAVTAVDDAHRQALRLRNPDSAPDKAPHRKMGPRFSRSASKAAKRKEPFMSKMAI</sequence>
<evidence type="ECO:0000313" key="3">
    <source>
        <dbReference type="Proteomes" id="UP000048926"/>
    </source>
</evidence>
<reference evidence="3" key="1">
    <citation type="submission" date="2015-07" db="EMBL/GenBank/DDBJ databases">
        <authorList>
            <person name="Rodrigo-Torres Lidia"/>
            <person name="Arahal R.David."/>
        </authorList>
    </citation>
    <scope>NUCLEOTIDE SEQUENCE [LARGE SCALE GENOMIC DNA]</scope>
    <source>
        <strain evidence="3">CECT 4801</strain>
    </source>
</reference>
<evidence type="ECO:0000313" key="2">
    <source>
        <dbReference type="EMBL" id="CTQ47294.1"/>
    </source>
</evidence>